<dbReference type="SMART" id="SM00490">
    <property type="entry name" value="HELICc"/>
    <property type="match status" value="1"/>
</dbReference>
<keyword evidence="4" id="KW-0378">Hydrolase</keyword>
<feature type="domain" description="Helicase C-terminal" evidence="10">
    <location>
        <begin position="374"/>
        <end position="523"/>
    </location>
</feature>
<dbReference type="Pfam" id="PF08152">
    <property type="entry name" value="GUCT"/>
    <property type="match status" value="1"/>
</dbReference>
<proteinExistence type="inferred from homology"/>
<dbReference type="Gene3D" id="3.40.50.300">
    <property type="entry name" value="P-loop containing nucleotide triphosphate hydrolases"/>
    <property type="match status" value="2"/>
</dbReference>
<comment type="caution">
    <text evidence="11">The sequence shown here is derived from an EMBL/GenBank/DDBJ whole genome shotgun (WGS) entry which is preliminary data.</text>
</comment>
<dbReference type="SMART" id="SM00487">
    <property type="entry name" value="DEXDc"/>
    <property type="match status" value="1"/>
</dbReference>
<dbReference type="PROSITE" id="PS51194">
    <property type="entry name" value="HELICASE_CTER"/>
    <property type="match status" value="1"/>
</dbReference>
<name>A0AAW1PUW4_9CHLO</name>
<dbReference type="EMBL" id="JALJOQ010000003">
    <property type="protein sequence ID" value="KAK9813738.1"/>
    <property type="molecule type" value="Genomic_DNA"/>
</dbReference>
<dbReference type="InterPro" id="IPR014001">
    <property type="entry name" value="Helicase_ATP-bd"/>
</dbReference>
<dbReference type="InterPro" id="IPR027417">
    <property type="entry name" value="P-loop_NTPase"/>
</dbReference>
<feature type="region of interest" description="Disordered" evidence="8">
    <location>
        <begin position="658"/>
        <end position="798"/>
    </location>
</feature>
<dbReference type="PANTHER" id="PTHR47959:SF1">
    <property type="entry name" value="ATP-DEPENDENT RNA HELICASE DBPA"/>
    <property type="match status" value="1"/>
</dbReference>
<evidence type="ECO:0000256" key="6">
    <source>
        <dbReference type="ARBA" id="ARBA00022840"/>
    </source>
</evidence>
<dbReference type="InterPro" id="IPR050079">
    <property type="entry name" value="DEAD_box_RNA_helicase"/>
</dbReference>
<feature type="compositionally biased region" description="Basic and acidic residues" evidence="8">
    <location>
        <begin position="728"/>
        <end position="740"/>
    </location>
</feature>
<reference evidence="11 12" key="1">
    <citation type="journal article" date="2024" name="Nat. Commun.">
        <title>Phylogenomics reveals the evolutionary origins of lichenization in chlorophyte algae.</title>
        <authorList>
            <person name="Puginier C."/>
            <person name="Libourel C."/>
            <person name="Otte J."/>
            <person name="Skaloud P."/>
            <person name="Haon M."/>
            <person name="Grisel S."/>
            <person name="Petersen M."/>
            <person name="Berrin J.G."/>
            <person name="Delaux P.M."/>
            <person name="Dal Grande F."/>
            <person name="Keller J."/>
        </authorList>
    </citation>
    <scope>NUCLEOTIDE SEQUENCE [LARGE SCALE GENOMIC DNA]</scope>
    <source>
        <strain evidence="11 12">SAG 2036</strain>
    </source>
</reference>
<keyword evidence="12" id="KW-1185">Reference proteome</keyword>
<feature type="compositionally biased region" description="Gly residues" evidence="8">
    <location>
        <begin position="687"/>
        <end position="698"/>
    </location>
</feature>
<evidence type="ECO:0000313" key="11">
    <source>
        <dbReference type="EMBL" id="KAK9813738.1"/>
    </source>
</evidence>
<dbReference type="Pfam" id="PF26142">
    <property type="entry name" value="DD_DDX21-DDX50"/>
    <property type="match status" value="1"/>
</dbReference>
<dbReference type="GO" id="GO:0016787">
    <property type="term" value="F:hydrolase activity"/>
    <property type="evidence" value="ECO:0007669"/>
    <property type="project" value="UniProtKB-KW"/>
</dbReference>
<keyword evidence="6" id="KW-0067">ATP-binding</keyword>
<evidence type="ECO:0000256" key="1">
    <source>
        <dbReference type="ARBA" id="ARBA00006517"/>
    </source>
</evidence>
<dbReference type="InterPro" id="IPR001650">
    <property type="entry name" value="Helicase_C-like"/>
</dbReference>
<dbReference type="EC" id="3.6.4.13" evidence="2"/>
<sequence>MGQVCLPGRALKGTDRSIFSTVCNLPHLQQPARIQVAGVARQFSLRQGCSSVGSRLLPAATQQAGAWGTRFESSGAVLAEADEDQDEPFGELESVDDDLETEFEEERGRRSLASIFESDGEEVLEVDANQQDESLLLTNCGLSNVTIEALGAKGINSLFPIQKHVYDPAAEGRDLIGRARTGSGKTLAFALPVVEKLIKEDLETAGRSVRGRPPRCIVLAPTRELAKQVEREFTMCAPNLATGCYYGGADIGAQIRHLKGGVDIAVGTPGRVIDLIERGLLILDDVRFVILDEADMMLSVGFADDVEHILQGVPKQRQTLLFSATMPSWVKGLTQKYLQNPMLVDLVGDAQSGKIAEGVSVMGLQVTPDQRRGILVDVLTVYGQGGKSIVFCDRKRDADEVAAGVAQAMPCEALHGDMSQPGREDVLQKFRDGRVMVLVATDVAARGLDIPNVDLVVHYELPRDPDSFLHRSGRTGRAGKTGTAIALFSPSETGRFRFIVKSFKIQNLQIVGPPGPKEVMAASARQVAQRLDNIDEEVKDFFRPAADAVLANADPHNAMAAALAALSGITQVPKERSLLTQQQGYTTVRIMSREGRITQPSHVFVIVRNLLENTATDQVGRVRMLPTDEQGQQGAAFDLPHELAAQMQEKEAELTQRGFTLDLPKSLPISDERQGGGGRGNFRDSRGGGGRSGGGGGYFDKRDSGGPRRGGGGFRDGGRGGGGGGYSSDRRGGYDNDRRGGGGFRGGGGGSYRGGGGGGSSYGRRDYSSGPSDYSQDRPPRQQGAWESRGPPRQPSAW</sequence>
<dbReference type="CDD" id="cd00268">
    <property type="entry name" value="DEADc"/>
    <property type="match status" value="1"/>
</dbReference>
<gene>
    <name evidence="11" type="ORF">WJX73_006010</name>
</gene>
<dbReference type="CDD" id="cd18787">
    <property type="entry name" value="SF2_C_DEAD"/>
    <property type="match status" value="1"/>
</dbReference>
<accession>A0AAW1PUW4</accession>
<feature type="compositionally biased region" description="Gly residues" evidence="8">
    <location>
        <begin position="707"/>
        <end position="726"/>
    </location>
</feature>
<evidence type="ECO:0000313" key="12">
    <source>
        <dbReference type="Proteomes" id="UP001465755"/>
    </source>
</evidence>
<organism evidence="11 12">
    <name type="scientific">Symbiochloris irregularis</name>
    <dbReference type="NCBI Taxonomy" id="706552"/>
    <lineage>
        <taxon>Eukaryota</taxon>
        <taxon>Viridiplantae</taxon>
        <taxon>Chlorophyta</taxon>
        <taxon>core chlorophytes</taxon>
        <taxon>Trebouxiophyceae</taxon>
        <taxon>Trebouxiales</taxon>
        <taxon>Trebouxiaceae</taxon>
        <taxon>Symbiochloris</taxon>
    </lineage>
</organism>
<dbReference type="GO" id="GO:0005829">
    <property type="term" value="C:cytosol"/>
    <property type="evidence" value="ECO:0007669"/>
    <property type="project" value="TreeGrafter"/>
</dbReference>
<evidence type="ECO:0000256" key="4">
    <source>
        <dbReference type="ARBA" id="ARBA00022801"/>
    </source>
</evidence>
<dbReference type="SUPFAM" id="SSF54928">
    <property type="entry name" value="RNA-binding domain, RBD"/>
    <property type="match status" value="1"/>
</dbReference>
<keyword evidence="3" id="KW-0547">Nucleotide-binding</keyword>
<feature type="compositionally biased region" description="Gly residues" evidence="8">
    <location>
        <begin position="741"/>
        <end position="761"/>
    </location>
</feature>
<comment type="similarity">
    <text evidence="1">Belongs to the DEAD box helicase family. DDX21/DDX50 subfamily.</text>
</comment>
<keyword evidence="7" id="KW-0694">RNA-binding</keyword>
<dbReference type="InterPro" id="IPR011545">
    <property type="entry name" value="DEAD/DEAH_box_helicase_dom"/>
</dbReference>
<evidence type="ECO:0000259" key="9">
    <source>
        <dbReference type="PROSITE" id="PS51192"/>
    </source>
</evidence>
<dbReference type="PROSITE" id="PS51192">
    <property type="entry name" value="HELICASE_ATP_BIND_1"/>
    <property type="match status" value="1"/>
</dbReference>
<dbReference type="Pfam" id="PF00271">
    <property type="entry name" value="Helicase_C"/>
    <property type="match status" value="1"/>
</dbReference>
<dbReference type="InterPro" id="IPR012562">
    <property type="entry name" value="GUCT"/>
</dbReference>
<dbReference type="GO" id="GO:0003724">
    <property type="term" value="F:RNA helicase activity"/>
    <property type="evidence" value="ECO:0007669"/>
    <property type="project" value="UniProtKB-EC"/>
</dbReference>
<dbReference type="InterPro" id="IPR044742">
    <property type="entry name" value="DEAD/DEAH_RhlB"/>
</dbReference>
<evidence type="ECO:0000259" key="10">
    <source>
        <dbReference type="PROSITE" id="PS51194"/>
    </source>
</evidence>
<evidence type="ECO:0000256" key="8">
    <source>
        <dbReference type="SAM" id="MobiDB-lite"/>
    </source>
</evidence>
<dbReference type="Proteomes" id="UP001465755">
    <property type="component" value="Unassembled WGS sequence"/>
</dbReference>
<evidence type="ECO:0000256" key="5">
    <source>
        <dbReference type="ARBA" id="ARBA00022806"/>
    </source>
</evidence>
<dbReference type="Pfam" id="PF00270">
    <property type="entry name" value="DEAD"/>
    <property type="match status" value="1"/>
</dbReference>
<dbReference type="SUPFAM" id="SSF52540">
    <property type="entry name" value="P-loop containing nucleoside triphosphate hydrolases"/>
    <property type="match status" value="1"/>
</dbReference>
<evidence type="ECO:0000256" key="2">
    <source>
        <dbReference type="ARBA" id="ARBA00012552"/>
    </source>
</evidence>
<feature type="domain" description="Helicase ATP-binding" evidence="9">
    <location>
        <begin position="166"/>
        <end position="344"/>
    </location>
</feature>
<dbReference type="InterPro" id="IPR035979">
    <property type="entry name" value="RBD_domain_sf"/>
</dbReference>
<evidence type="ECO:0000256" key="3">
    <source>
        <dbReference type="ARBA" id="ARBA00022741"/>
    </source>
</evidence>
<dbReference type="AlphaFoldDB" id="A0AAW1PUW4"/>
<dbReference type="GO" id="GO:0005524">
    <property type="term" value="F:ATP binding"/>
    <property type="evidence" value="ECO:0007669"/>
    <property type="project" value="UniProtKB-KW"/>
</dbReference>
<dbReference type="PANTHER" id="PTHR47959">
    <property type="entry name" value="ATP-DEPENDENT RNA HELICASE RHLE-RELATED"/>
    <property type="match status" value="1"/>
</dbReference>
<dbReference type="GO" id="GO:0003723">
    <property type="term" value="F:RNA binding"/>
    <property type="evidence" value="ECO:0007669"/>
    <property type="project" value="UniProtKB-KW"/>
</dbReference>
<dbReference type="InterPro" id="IPR059027">
    <property type="entry name" value="DD_DDX21-DDX50"/>
</dbReference>
<protein>
    <recommendedName>
        <fullName evidence="2">RNA helicase</fullName>
        <ecNumber evidence="2">3.6.4.13</ecNumber>
    </recommendedName>
</protein>
<keyword evidence="5" id="KW-0347">Helicase</keyword>
<evidence type="ECO:0000256" key="7">
    <source>
        <dbReference type="ARBA" id="ARBA00022884"/>
    </source>
</evidence>